<feature type="non-terminal residue" evidence="1">
    <location>
        <position position="1"/>
    </location>
</feature>
<proteinExistence type="predicted"/>
<comment type="caution">
    <text evidence="1">The sequence shown here is derived from an EMBL/GenBank/DDBJ whole genome shotgun (WGS) entry which is preliminary data.</text>
</comment>
<sequence>SLGQHSMAARAGGQQVLLGHAGALNGWTLCVDSVETSVTALRP</sequence>
<dbReference type="EMBL" id="LAZR01038708">
    <property type="protein sequence ID" value="KKL18852.1"/>
    <property type="molecule type" value="Genomic_DNA"/>
</dbReference>
<organism evidence="1">
    <name type="scientific">marine sediment metagenome</name>
    <dbReference type="NCBI Taxonomy" id="412755"/>
    <lineage>
        <taxon>unclassified sequences</taxon>
        <taxon>metagenomes</taxon>
        <taxon>ecological metagenomes</taxon>
    </lineage>
</organism>
<accession>A0A0F9BY38</accession>
<protein>
    <submittedName>
        <fullName evidence="1">Uncharacterized protein</fullName>
    </submittedName>
</protein>
<gene>
    <name evidence="1" type="ORF">LCGC14_2471390</name>
</gene>
<evidence type="ECO:0000313" key="1">
    <source>
        <dbReference type="EMBL" id="KKL18852.1"/>
    </source>
</evidence>
<reference evidence="1" key="1">
    <citation type="journal article" date="2015" name="Nature">
        <title>Complex archaea that bridge the gap between prokaryotes and eukaryotes.</title>
        <authorList>
            <person name="Spang A."/>
            <person name="Saw J.H."/>
            <person name="Jorgensen S.L."/>
            <person name="Zaremba-Niedzwiedzka K."/>
            <person name="Martijn J."/>
            <person name="Lind A.E."/>
            <person name="van Eijk R."/>
            <person name="Schleper C."/>
            <person name="Guy L."/>
            <person name="Ettema T.J."/>
        </authorList>
    </citation>
    <scope>NUCLEOTIDE SEQUENCE</scope>
</reference>
<dbReference type="AlphaFoldDB" id="A0A0F9BY38"/>
<name>A0A0F9BY38_9ZZZZ</name>